<dbReference type="PROSITE" id="PS51925">
    <property type="entry name" value="SWIB_MDM2"/>
    <property type="match status" value="1"/>
</dbReference>
<evidence type="ECO:0000313" key="2">
    <source>
        <dbReference type="EMBL" id="ORZ39566.1"/>
    </source>
</evidence>
<dbReference type="Gene3D" id="1.10.245.10">
    <property type="entry name" value="SWIB/MDM2 domain"/>
    <property type="match status" value="1"/>
</dbReference>
<dbReference type="SUPFAM" id="SSF47592">
    <property type="entry name" value="SWIB/MDM2 domain"/>
    <property type="match status" value="1"/>
</dbReference>
<keyword evidence="3" id="KW-1185">Reference proteome</keyword>
<dbReference type="InterPro" id="IPR019835">
    <property type="entry name" value="SWIB_domain"/>
</dbReference>
<dbReference type="STRING" id="765915.A0A1Y2HY83"/>
<dbReference type="SMART" id="SM00151">
    <property type="entry name" value="SWIB"/>
    <property type="match status" value="1"/>
</dbReference>
<proteinExistence type="predicted"/>
<dbReference type="Proteomes" id="UP000193411">
    <property type="component" value="Unassembled WGS sequence"/>
</dbReference>
<sequence length="404" mass="45907">MSSAQRKKSVFDRHLPKKVEQLFPESELYSRLQQAERRIDAVVSRKKIEIQEVLGKPIKTRGTLRIFISNYAADQPHMSPASGGTGVPNWTLRIEGRLLDPSPVSDRWRRAKCTPPLKFSQFIQHLIVEIERDPILYPEPNVAEFLKSDRGGNGGDWDGFEVKRNGDEDVKVKVTIRVDYGPEKHKVSRDLAKVLAIGNEGASKVGLEQVMTKHEVVLGIWHYIKHNNLLDSEDKRCVKCDEKLKAVFGVDTVLFAQVPDLITRHLFPPDPIVLHYTVKVDKPFTAAQHVYDIDVEWDDLALKQQLLGIVNTAESDRELSELDAQISATIATINNHRLKRDFMLAFAKDPVAFLNRYMESQARDLQTIVAGASVNRLEARSAEFYAQPWVKDAVTQFLTTKYRA</sequence>
<dbReference type="InterPro" id="IPR003121">
    <property type="entry name" value="SWIB_MDM2_domain"/>
</dbReference>
<feature type="domain" description="DM2" evidence="1">
    <location>
        <begin position="180"/>
        <end position="268"/>
    </location>
</feature>
<reference evidence="2 3" key="1">
    <citation type="submission" date="2016-07" db="EMBL/GenBank/DDBJ databases">
        <title>Pervasive Adenine N6-methylation of Active Genes in Fungi.</title>
        <authorList>
            <consortium name="DOE Joint Genome Institute"/>
            <person name="Mondo S.J."/>
            <person name="Dannebaum R.O."/>
            <person name="Kuo R.C."/>
            <person name="Labutti K."/>
            <person name="Haridas S."/>
            <person name="Kuo A."/>
            <person name="Salamov A."/>
            <person name="Ahrendt S.R."/>
            <person name="Lipzen A."/>
            <person name="Sullivan W."/>
            <person name="Andreopoulos W.B."/>
            <person name="Clum A."/>
            <person name="Lindquist E."/>
            <person name="Daum C."/>
            <person name="Ramamoorthy G.K."/>
            <person name="Gryganskyi A."/>
            <person name="Culley D."/>
            <person name="Magnuson J.K."/>
            <person name="James T.Y."/>
            <person name="O'Malley M.A."/>
            <person name="Stajich J.E."/>
            <person name="Spatafora J.W."/>
            <person name="Visel A."/>
            <person name="Grigoriev I.V."/>
        </authorList>
    </citation>
    <scope>NUCLEOTIDE SEQUENCE [LARGE SCALE GENOMIC DNA]</scope>
    <source>
        <strain evidence="2 3">PL171</strain>
    </source>
</reference>
<evidence type="ECO:0000259" key="1">
    <source>
        <dbReference type="PROSITE" id="PS51925"/>
    </source>
</evidence>
<dbReference type="CDD" id="cd10568">
    <property type="entry name" value="SWIB_like"/>
    <property type="match status" value="1"/>
</dbReference>
<organism evidence="2 3">
    <name type="scientific">Catenaria anguillulae PL171</name>
    <dbReference type="NCBI Taxonomy" id="765915"/>
    <lineage>
        <taxon>Eukaryota</taxon>
        <taxon>Fungi</taxon>
        <taxon>Fungi incertae sedis</taxon>
        <taxon>Blastocladiomycota</taxon>
        <taxon>Blastocladiomycetes</taxon>
        <taxon>Blastocladiales</taxon>
        <taxon>Catenariaceae</taxon>
        <taxon>Catenaria</taxon>
    </lineage>
</organism>
<comment type="caution">
    <text evidence="2">The sequence shown here is derived from an EMBL/GenBank/DDBJ whole genome shotgun (WGS) entry which is preliminary data.</text>
</comment>
<dbReference type="EMBL" id="MCFL01000005">
    <property type="protein sequence ID" value="ORZ39566.1"/>
    <property type="molecule type" value="Genomic_DNA"/>
</dbReference>
<evidence type="ECO:0000313" key="3">
    <source>
        <dbReference type="Proteomes" id="UP000193411"/>
    </source>
</evidence>
<dbReference type="OrthoDB" id="10263741at2759"/>
<dbReference type="InterPro" id="IPR036885">
    <property type="entry name" value="SWIB_MDM2_dom_sf"/>
</dbReference>
<dbReference type="AlphaFoldDB" id="A0A1Y2HY83"/>
<dbReference type="PANTHER" id="PTHR13844">
    <property type="entry name" value="SWI/SNF-RELATED MATRIX-ASSOCIATED ACTIN-DEPENDENT REGULATOR OF CHROMATIN SUBFAMILY D"/>
    <property type="match status" value="1"/>
</dbReference>
<protein>
    <recommendedName>
        <fullName evidence="1">DM2 domain-containing protein</fullName>
    </recommendedName>
</protein>
<dbReference type="Pfam" id="PF02201">
    <property type="entry name" value="SWIB"/>
    <property type="match status" value="1"/>
</dbReference>
<gene>
    <name evidence="2" type="ORF">BCR44DRAFT_1387020</name>
</gene>
<name>A0A1Y2HY83_9FUNG</name>
<accession>A0A1Y2HY83</accession>